<evidence type="ECO:0000313" key="3">
    <source>
        <dbReference type="Proteomes" id="UP000324269"/>
    </source>
</evidence>
<evidence type="ECO:0000313" key="2">
    <source>
        <dbReference type="EMBL" id="TYS83570.1"/>
    </source>
</evidence>
<dbReference type="Pfam" id="PF07992">
    <property type="entry name" value="Pyr_redox_2"/>
    <property type="match status" value="1"/>
</dbReference>
<dbReference type="PRINTS" id="PR00368">
    <property type="entry name" value="FADPNR"/>
</dbReference>
<dbReference type="EMBL" id="VTEZ01000005">
    <property type="protein sequence ID" value="TYS83570.1"/>
    <property type="molecule type" value="Genomic_DNA"/>
</dbReference>
<dbReference type="SUPFAM" id="SSF51905">
    <property type="entry name" value="FAD/NAD(P)-binding domain"/>
    <property type="match status" value="2"/>
</dbReference>
<dbReference type="Proteomes" id="UP000324269">
    <property type="component" value="Unassembled WGS sequence"/>
</dbReference>
<gene>
    <name evidence="2" type="ORF">FZC85_16325</name>
</gene>
<protein>
    <submittedName>
        <fullName evidence="2">Lysine N(6)-hydroxylase/L-ornithine N(5)-oxygenase family protein</fullName>
    </submittedName>
</protein>
<name>A0A5D4TN55_9BACI</name>
<dbReference type="RefSeq" id="WP_148970094.1">
    <property type="nucleotide sequence ID" value="NZ_CANLNA010000005.1"/>
</dbReference>
<sequence length="385" mass="43583">MYDWIIIGGGIHGCTVATYLVKKKEVPIHKICVIDPYPEPLFKWKRLTGLIDMPYLRSPFVHHLDTNPFSLQSFKKDEGENFYGPYKRPALSLFNQHSSTVLDEIEISKAWFQGKVEHVEKRENDWIVRTSGLDHFPGKNIVIATGMNNQLAYPSWGSDLAGARPKQVGHLFAESIPIMEPPIVVIGGGISAAHLVIKLSKKYPGNVYQIARQSYSVHDFDSDPGWLGPKHMSGFEKLSRYEERREVIDHARHKGSMPSELANKLRNLKRNNAFTFIQDEVQSWTVTGDEIILHLTKEKSIVKAKTILFATGFSKEVMKVDWLQKLIQEEKLTCAKCGFPVVKEDLSWCNHLFVTGPLAELEIGPVSRNISGARKAAERIVNHTI</sequence>
<evidence type="ECO:0000259" key="1">
    <source>
        <dbReference type="Pfam" id="PF07992"/>
    </source>
</evidence>
<reference evidence="2 3" key="1">
    <citation type="submission" date="2019-08" db="EMBL/GenBank/DDBJ databases">
        <title>Bacillus genomes from the desert of Cuatro Cienegas, Coahuila.</title>
        <authorList>
            <person name="Olmedo-Alvarez G."/>
        </authorList>
    </citation>
    <scope>NUCLEOTIDE SEQUENCE [LARGE SCALE GENOMIC DNA]</scope>
    <source>
        <strain evidence="2 3">CH87b_3T</strain>
    </source>
</reference>
<accession>A0A5D4TN55</accession>
<dbReference type="InterPro" id="IPR036188">
    <property type="entry name" value="FAD/NAD-bd_sf"/>
</dbReference>
<dbReference type="PANTHER" id="PTHR38663">
    <property type="match status" value="1"/>
</dbReference>
<proteinExistence type="predicted"/>
<dbReference type="PANTHER" id="PTHR38663:SF1">
    <property type="entry name" value="L-ORNITHINE N(5)-MONOOXYGENASE"/>
    <property type="match status" value="1"/>
</dbReference>
<dbReference type="InterPro" id="IPR023753">
    <property type="entry name" value="FAD/NAD-binding_dom"/>
</dbReference>
<dbReference type="AlphaFoldDB" id="A0A5D4TN55"/>
<organism evidence="2 3">
    <name type="scientific">Rossellomorea aquimaris</name>
    <dbReference type="NCBI Taxonomy" id="189382"/>
    <lineage>
        <taxon>Bacteria</taxon>
        <taxon>Bacillati</taxon>
        <taxon>Bacillota</taxon>
        <taxon>Bacilli</taxon>
        <taxon>Bacillales</taxon>
        <taxon>Bacillaceae</taxon>
        <taxon>Rossellomorea</taxon>
    </lineage>
</organism>
<feature type="domain" description="FAD/NAD(P)-binding" evidence="1">
    <location>
        <begin position="2"/>
        <end position="359"/>
    </location>
</feature>
<comment type="caution">
    <text evidence="2">The sequence shown here is derived from an EMBL/GenBank/DDBJ whole genome shotgun (WGS) entry which is preliminary data.</text>
</comment>
<dbReference type="OrthoDB" id="370110at2"/>
<dbReference type="Gene3D" id="3.50.50.60">
    <property type="entry name" value="FAD/NAD(P)-binding domain"/>
    <property type="match status" value="1"/>
</dbReference>
<dbReference type="GO" id="GO:0016491">
    <property type="term" value="F:oxidoreductase activity"/>
    <property type="evidence" value="ECO:0007669"/>
    <property type="project" value="InterPro"/>
</dbReference>